<evidence type="ECO:0000313" key="4">
    <source>
        <dbReference type="EMBL" id="KAA8996900.1"/>
    </source>
</evidence>
<evidence type="ECO:0000256" key="2">
    <source>
        <dbReference type="ARBA" id="ARBA00023315"/>
    </source>
</evidence>
<keyword evidence="2" id="KW-0012">Acyltransferase</keyword>
<dbReference type="Proteomes" id="UP000335415">
    <property type="component" value="Unassembled WGS sequence"/>
</dbReference>
<dbReference type="InterPro" id="IPR050832">
    <property type="entry name" value="Bact_Acetyltransf"/>
</dbReference>
<dbReference type="Pfam" id="PF13508">
    <property type="entry name" value="Acetyltransf_7"/>
    <property type="match status" value="1"/>
</dbReference>
<keyword evidence="5" id="KW-1185">Reference proteome</keyword>
<organism evidence="4 5">
    <name type="scientific">Affinibrenneria salicis</name>
    <dbReference type="NCBI Taxonomy" id="2590031"/>
    <lineage>
        <taxon>Bacteria</taxon>
        <taxon>Pseudomonadati</taxon>
        <taxon>Pseudomonadota</taxon>
        <taxon>Gammaproteobacteria</taxon>
        <taxon>Enterobacterales</taxon>
        <taxon>Pectobacteriaceae</taxon>
        <taxon>Affinibrenneria</taxon>
    </lineage>
</organism>
<dbReference type="SUPFAM" id="SSF55729">
    <property type="entry name" value="Acyl-CoA N-acyltransferases (Nat)"/>
    <property type="match status" value="1"/>
</dbReference>
<evidence type="ECO:0000256" key="1">
    <source>
        <dbReference type="ARBA" id="ARBA00022679"/>
    </source>
</evidence>
<dbReference type="PANTHER" id="PTHR43877:SF2">
    <property type="entry name" value="AMINOALKYLPHOSPHONATE N-ACETYLTRANSFERASE-RELATED"/>
    <property type="match status" value="1"/>
</dbReference>
<proteinExistence type="predicted"/>
<sequence>MPYYLSLREAADLLHELSRHLHDEWRDFAPWRAPNIIADRLWRRCQSAGGSEVMLALDPPRTLLATASIIRYELADRPEREWWLGEVYTLPAQRGHGVASRLIRACVLSFRQRQPADIWLYTPDCQRFYRRLGWQEVEQREVQGERVSVMVLPASLTPAGE</sequence>
<comment type="caution">
    <text evidence="4">The sequence shown here is derived from an EMBL/GenBank/DDBJ whole genome shotgun (WGS) entry which is preliminary data.</text>
</comment>
<dbReference type="Gene3D" id="3.40.630.30">
    <property type="match status" value="1"/>
</dbReference>
<reference evidence="4 5" key="1">
    <citation type="submission" date="2019-09" db="EMBL/GenBank/DDBJ databases">
        <authorList>
            <person name="Li Y."/>
        </authorList>
    </citation>
    <scope>NUCLEOTIDE SEQUENCE [LARGE SCALE GENOMIC DNA]</scope>
    <source>
        <strain evidence="4 5">L3-3HA</strain>
    </source>
</reference>
<dbReference type="GO" id="GO:0016747">
    <property type="term" value="F:acyltransferase activity, transferring groups other than amino-acyl groups"/>
    <property type="evidence" value="ECO:0007669"/>
    <property type="project" value="InterPro"/>
</dbReference>
<dbReference type="PANTHER" id="PTHR43877">
    <property type="entry name" value="AMINOALKYLPHOSPHONATE N-ACETYLTRANSFERASE-RELATED-RELATED"/>
    <property type="match status" value="1"/>
</dbReference>
<dbReference type="EMBL" id="VYKJ01000012">
    <property type="protein sequence ID" value="KAA8996900.1"/>
    <property type="molecule type" value="Genomic_DNA"/>
</dbReference>
<protein>
    <submittedName>
        <fullName evidence="4">GNAT family N-acetyltransferase</fullName>
    </submittedName>
</protein>
<dbReference type="InterPro" id="IPR000182">
    <property type="entry name" value="GNAT_dom"/>
</dbReference>
<name>A0A5J5FVL3_9GAMM</name>
<keyword evidence="1 4" id="KW-0808">Transferase</keyword>
<accession>A0A5J5FVL3</accession>
<feature type="domain" description="N-acetyltransferase" evidence="3">
    <location>
        <begin position="5"/>
        <end position="155"/>
    </location>
</feature>
<dbReference type="PROSITE" id="PS51186">
    <property type="entry name" value="GNAT"/>
    <property type="match status" value="1"/>
</dbReference>
<dbReference type="AlphaFoldDB" id="A0A5J5FVL3"/>
<dbReference type="InterPro" id="IPR016181">
    <property type="entry name" value="Acyl_CoA_acyltransferase"/>
</dbReference>
<gene>
    <name evidence="4" type="ORF">FJU30_19765</name>
</gene>
<evidence type="ECO:0000313" key="5">
    <source>
        <dbReference type="Proteomes" id="UP000335415"/>
    </source>
</evidence>
<dbReference type="OrthoDB" id="7678938at2"/>
<dbReference type="CDD" id="cd04301">
    <property type="entry name" value="NAT_SF"/>
    <property type="match status" value="1"/>
</dbReference>
<evidence type="ECO:0000259" key="3">
    <source>
        <dbReference type="PROSITE" id="PS51186"/>
    </source>
</evidence>
<dbReference type="RefSeq" id="WP_150436700.1">
    <property type="nucleotide sequence ID" value="NZ_VYKJ01000012.1"/>
</dbReference>